<dbReference type="Proteomes" id="UP000266482">
    <property type="component" value="Unassembled WGS sequence"/>
</dbReference>
<dbReference type="PANTHER" id="PTHR13812">
    <property type="entry name" value="KETIMINE REDUCTASE MU-CRYSTALLIN"/>
    <property type="match status" value="1"/>
</dbReference>
<keyword evidence="2" id="KW-1185">Reference proteome</keyword>
<organism evidence="1 2">
    <name type="scientific">Paenibacillus nanensis</name>
    <dbReference type="NCBI Taxonomy" id="393251"/>
    <lineage>
        <taxon>Bacteria</taxon>
        <taxon>Bacillati</taxon>
        <taxon>Bacillota</taxon>
        <taxon>Bacilli</taxon>
        <taxon>Bacillales</taxon>
        <taxon>Paenibacillaceae</taxon>
        <taxon>Paenibacillus</taxon>
    </lineage>
</organism>
<dbReference type="EMBL" id="QXQA01000030">
    <property type="protein sequence ID" value="RIX45865.1"/>
    <property type="molecule type" value="Genomic_DNA"/>
</dbReference>
<dbReference type="InterPro" id="IPR036291">
    <property type="entry name" value="NAD(P)-bd_dom_sf"/>
</dbReference>
<dbReference type="SUPFAM" id="SSF51735">
    <property type="entry name" value="NAD(P)-binding Rossmann-fold domains"/>
    <property type="match status" value="1"/>
</dbReference>
<proteinExistence type="predicted"/>
<dbReference type="PANTHER" id="PTHR13812:SF19">
    <property type="entry name" value="KETIMINE REDUCTASE MU-CRYSTALLIN"/>
    <property type="match status" value="1"/>
</dbReference>
<dbReference type="Pfam" id="PF02423">
    <property type="entry name" value="OCD_Mu_crystall"/>
    <property type="match status" value="1"/>
</dbReference>
<gene>
    <name evidence="1" type="ORF">D3P08_26660</name>
</gene>
<dbReference type="GO" id="GO:0005737">
    <property type="term" value="C:cytoplasm"/>
    <property type="evidence" value="ECO:0007669"/>
    <property type="project" value="TreeGrafter"/>
</dbReference>
<dbReference type="InterPro" id="IPR003462">
    <property type="entry name" value="ODC_Mu_crystall"/>
</dbReference>
<dbReference type="RefSeq" id="WP_119603164.1">
    <property type="nucleotide sequence ID" value="NZ_QXQA01000030.1"/>
</dbReference>
<evidence type="ECO:0000313" key="2">
    <source>
        <dbReference type="Proteomes" id="UP000266482"/>
    </source>
</evidence>
<dbReference type="AlphaFoldDB" id="A0A3A1UPF7"/>
<dbReference type="Gene3D" id="3.30.1780.10">
    <property type="entry name" value="ornithine cyclodeaminase, domain 1"/>
    <property type="match status" value="1"/>
</dbReference>
<comment type="caution">
    <text evidence="1">The sequence shown here is derived from an EMBL/GenBank/DDBJ whole genome shotgun (WGS) entry which is preliminary data.</text>
</comment>
<protein>
    <submittedName>
        <fullName evidence="1">Ornithine cyclodeaminase</fullName>
    </submittedName>
</protein>
<dbReference type="Gene3D" id="3.40.50.720">
    <property type="entry name" value="NAD(P)-binding Rossmann-like Domain"/>
    <property type="match status" value="1"/>
</dbReference>
<sequence>MKILSHTDIMSLNINPIECYQWVENMLRNKERTILPPKISIKPSEDVFYNVMPSLITDSEVGGLKVVTRYPNRMPTLDSQIMLFDYSNGELKALLDGNFITTMRTGAVAAHSVKLFAKKKFSKVGLIGLGNQTRATIRVLLSLYPNKRMTLRLMKYKNQHELFVDYIRSLPNAMNIDFEFCDTYESTVRGSEVIISSVTYFAHDVCGDACFEEGCLVIPIHTRGFMNCDLFFDKVFADDTEHVNGFKYFNQFKRYAEVTDVVNRKVSGRENEKERIIVYNIGLSIHDVNFAEKIYRIAENRDVGLNVEFQPPSNKFWI</sequence>
<accession>A0A3A1UPF7</accession>
<evidence type="ECO:0000313" key="1">
    <source>
        <dbReference type="EMBL" id="RIX45865.1"/>
    </source>
</evidence>
<dbReference type="InterPro" id="IPR023401">
    <property type="entry name" value="ODC_N"/>
</dbReference>
<reference evidence="1 2" key="1">
    <citation type="submission" date="2018-09" db="EMBL/GenBank/DDBJ databases">
        <title>Paenibacillus aracenensis nov. sp. isolated from a cave in southern Spain.</title>
        <authorList>
            <person name="Jurado V."/>
            <person name="Gutierrez-Patricio S."/>
            <person name="Gonzalez-Pimentel J.L."/>
            <person name="Miller A.Z."/>
            <person name="Laiz L."/>
            <person name="Saiz-Jimenez C."/>
        </authorList>
    </citation>
    <scope>NUCLEOTIDE SEQUENCE [LARGE SCALE GENOMIC DNA]</scope>
    <source>
        <strain evidence="1 2">DSM 22867</strain>
    </source>
</reference>
<name>A0A3A1UPF7_9BACL</name>
<dbReference type="OrthoDB" id="9792005at2"/>